<evidence type="ECO:0000256" key="1">
    <source>
        <dbReference type="SAM" id="SignalP"/>
    </source>
</evidence>
<reference evidence="2" key="1">
    <citation type="submission" date="2012-03" db="EMBL/GenBank/DDBJ databases">
        <title>Functional metagenomics reveals considerable lignocellulase gene clusters in the gut microbiome of a wood-feeding higher termite.</title>
        <authorList>
            <person name="Liu N."/>
        </authorList>
    </citation>
    <scope>NUCLEOTIDE SEQUENCE</scope>
</reference>
<organism evidence="2">
    <name type="scientific">uncultured bacterium contig00054</name>
    <dbReference type="NCBI Taxonomy" id="1181538"/>
    <lineage>
        <taxon>Bacteria</taxon>
        <taxon>environmental samples</taxon>
    </lineage>
</organism>
<dbReference type="AlphaFoldDB" id="A0A806K1M3"/>
<sequence>MRVLSIISLFSLFSVFAWAQETDQSQNLYRSSIPEELLRPKRGEAPTYPIDTVIGELGQGYASDAAYSYARYIASGLLSGQASSARLEEFLPVLESIAPNTYRIGGGREEPDGAISFLVRYIGRERSITGELFVRFVSRQIVEEDGTTTRTTGSWTFDDLILEDAKSREEEQKETIQRFDFSPYERFY</sequence>
<proteinExistence type="predicted"/>
<keyword evidence="1" id="KW-0732">Signal</keyword>
<evidence type="ECO:0000313" key="2">
    <source>
        <dbReference type="EMBL" id="AGS53816.1"/>
    </source>
</evidence>
<dbReference type="EMBL" id="JQ844253">
    <property type="protein sequence ID" value="AGS53816.1"/>
    <property type="molecule type" value="Genomic_DNA"/>
</dbReference>
<accession>A0A806K1M3</accession>
<name>A0A806K1M3_9BACT</name>
<feature type="chain" id="PRO_5032818907" evidence="1">
    <location>
        <begin position="20"/>
        <end position="188"/>
    </location>
</feature>
<protein>
    <submittedName>
        <fullName evidence="2">Uncharacterized protein</fullName>
    </submittedName>
</protein>
<feature type="signal peptide" evidence="1">
    <location>
        <begin position="1"/>
        <end position="19"/>
    </location>
</feature>